<dbReference type="Pfam" id="PF01593">
    <property type="entry name" value="Amino_oxidase"/>
    <property type="match status" value="1"/>
</dbReference>
<reference evidence="6 7" key="1">
    <citation type="submission" date="2024-03" db="EMBL/GenBank/DDBJ databases">
        <authorList>
            <person name="Jo J.-H."/>
        </authorList>
    </citation>
    <scope>NUCLEOTIDE SEQUENCE [LARGE SCALE GENOMIC DNA]</scope>
    <source>
        <strain evidence="6 7">AS3R-12</strain>
    </source>
</reference>
<evidence type="ECO:0000256" key="2">
    <source>
        <dbReference type="ARBA" id="ARBA00005995"/>
    </source>
</evidence>
<dbReference type="InterPro" id="IPR036188">
    <property type="entry name" value="FAD/NAD-bd_sf"/>
</dbReference>
<evidence type="ECO:0000256" key="3">
    <source>
        <dbReference type="ARBA" id="ARBA00023002"/>
    </source>
</evidence>
<name>A0ABU8S750_9SPHN</name>
<feature type="chain" id="PRO_5046198461" evidence="4">
    <location>
        <begin position="28"/>
        <end position="494"/>
    </location>
</feature>
<dbReference type="PANTHER" id="PTHR43563">
    <property type="entry name" value="AMINE OXIDASE"/>
    <property type="match status" value="1"/>
</dbReference>
<comment type="caution">
    <text evidence="6">The sequence shown here is derived from an EMBL/GenBank/DDBJ whole genome shotgun (WGS) entry which is preliminary data.</text>
</comment>
<sequence>MFDRRKFIASGIAAGAATGLAPGMAFAAERSDVVIIGAGLSGLNAASILKEQGYKVVVLDANNRIGGRVQTVDTADGKIDVGASQIGRGYARVLDTCQKLGLKLIPEDRDLLTFGNHFRDTWVDNKTWESNPLNKTVGEERLIPPMMMGSTLVGKYNPLKEVDEWLDPKYADYDISLRELMRRKGHSDAAIDLAQYSAPGISIDATSVLRMWQEDTRGKIDRKLAATTAEGHKDHPFGEANDRNMIDGLAMISNIEGGCQKLPLGMAAWLGDVVRLNKRVARIDMTNRAGTVRCTDGTEYSARFIVSAIPFTMLRDVAITGPGGLYQRKAIASMPYANTARLYMTVEKPFWKDDGLPASWSSDGPIGMFWGIDNHTGEGRHRAMVVMVGQVAAAMASRDRPEAEAFVMAELARLRPASKGLIRLDTYKDWARDPLQRGCGFSLAPGHVNAYARRMNDPWAVLHFAGEHTRRLDIGMESAMESGERAAIEIVGRG</sequence>
<dbReference type="RefSeq" id="WP_339966077.1">
    <property type="nucleotide sequence ID" value="NZ_JBBHJY010000003.1"/>
</dbReference>
<dbReference type="Proteomes" id="UP001379235">
    <property type="component" value="Unassembled WGS sequence"/>
</dbReference>
<comment type="similarity">
    <text evidence="2">Belongs to the flavin monoamine oxidase family.</text>
</comment>
<proteinExistence type="inferred from homology"/>
<dbReference type="EMBL" id="JBBHJY010000003">
    <property type="protein sequence ID" value="MEJ6009792.1"/>
    <property type="molecule type" value="Genomic_DNA"/>
</dbReference>
<keyword evidence="7" id="KW-1185">Reference proteome</keyword>
<dbReference type="PANTHER" id="PTHR43563:SF1">
    <property type="entry name" value="AMINE OXIDASE [FLAVIN-CONTAINING] B"/>
    <property type="match status" value="1"/>
</dbReference>
<dbReference type="PRINTS" id="PR00757">
    <property type="entry name" value="AMINEOXDASEF"/>
</dbReference>
<keyword evidence="3 6" id="KW-0560">Oxidoreductase</keyword>
<protein>
    <submittedName>
        <fullName evidence="6">NAD(P)/FAD-dependent oxidoreductase</fullName>
        <ecNumber evidence="6">1.-.-.-</ecNumber>
    </submittedName>
</protein>
<evidence type="ECO:0000313" key="7">
    <source>
        <dbReference type="Proteomes" id="UP001379235"/>
    </source>
</evidence>
<evidence type="ECO:0000256" key="4">
    <source>
        <dbReference type="SAM" id="SignalP"/>
    </source>
</evidence>
<feature type="signal peptide" evidence="4">
    <location>
        <begin position="1"/>
        <end position="27"/>
    </location>
</feature>
<dbReference type="SUPFAM" id="SSF54373">
    <property type="entry name" value="FAD-linked reductases, C-terminal domain"/>
    <property type="match status" value="1"/>
</dbReference>
<comment type="cofactor">
    <cofactor evidence="1">
        <name>FAD</name>
        <dbReference type="ChEBI" id="CHEBI:57692"/>
    </cofactor>
</comment>
<evidence type="ECO:0000256" key="1">
    <source>
        <dbReference type="ARBA" id="ARBA00001974"/>
    </source>
</evidence>
<evidence type="ECO:0000259" key="5">
    <source>
        <dbReference type="Pfam" id="PF01593"/>
    </source>
</evidence>
<dbReference type="InterPro" id="IPR006311">
    <property type="entry name" value="TAT_signal"/>
</dbReference>
<dbReference type="InterPro" id="IPR001613">
    <property type="entry name" value="Flavin_amine_oxidase"/>
</dbReference>
<evidence type="ECO:0000313" key="6">
    <source>
        <dbReference type="EMBL" id="MEJ6009792.1"/>
    </source>
</evidence>
<gene>
    <name evidence="6" type="ORF">WG900_07660</name>
</gene>
<dbReference type="Gene3D" id="3.50.50.60">
    <property type="entry name" value="FAD/NAD(P)-binding domain"/>
    <property type="match status" value="1"/>
</dbReference>
<organism evidence="6 7">
    <name type="scientific">Novosphingobium aquae</name>
    <dbReference type="NCBI Taxonomy" id="3133435"/>
    <lineage>
        <taxon>Bacteria</taxon>
        <taxon>Pseudomonadati</taxon>
        <taxon>Pseudomonadota</taxon>
        <taxon>Alphaproteobacteria</taxon>
        <taxon>Sphingomonadales</taxon>
        <taxon>Sphingomonadaceae</taxon>
        <taxon>Novosphingobium</taxon>
    </lineage>
</organism>
<dbReference type="EC" id="1.-.-.-" evidence="6"/>
<dbReference type="PROSITE" id="PS51318">
    <property type="entry name" value="TAT"/>
    <property type="match status" value="1"/>
</dbReference>
<dbReference type="SUPFAM" id="SSF51905">
    <property type="entry name" value="FAD/NAD(P)-binding domain"/>
    <property type="match status" value="1"/>
</dbReference>
<dbReference type="InterPro" id="IPR050703">
    <property type="entry name" value="Flavin_MAO"/>
</dbReference>
<feature type="domain" description="Amine oxidase" evidence="5">
    <location>
        <begin position="40"/>
        <end position="490"/>
    </location>
</feature>
<dbReference type="GO" id="GO:0016491">
    <property type="term" value="F:oxidoreductase activity"/>
    <property type="evidence" value="ECO:0007669"/>
    <property type="project" value="UniProtKB-KW"/>
</dbReference>
<dbReference type="InterPro" id="IPR002937">
    <property type="entry name" value="Amino_oxidase"/>
</dbReference>
<keyword evidence="4" id="KW-0732">Signal</keyword>
<accession>A0ABU8S750</accession>